<reference evidence="3 4" key="1">
    <citation type="submission" date="2016-07" db="EMBL/GenBank/DDBJ databases">
        <authorList>
            <person name="Yuval B."/>
        </authorList>
    </citation>
    <scope>NUCLEOTIDE SEQUENCE [LARGE SCALE GENOMIC DNA]</scope>
    <source>
        <strain evidence="3 4">IL</strain>
    </source>
</reference>
<dbReference type="InterPro" id="IPR001482">
    <property type="entry name" value="T2SS/T4SS_dom"/>
</dbReference>
<sequence length="394" mass="44068">MEQRDDFIFDFGGYPDAQSMKRFFVHCAQNEVSDITLQGNARIWVERHGRQLAATKFRVEQSRLEEVVNAIFGATVRSSLNQGKIVNQAWELVGDENATLGLRKGSKARFRINFTQATVAGRAGQFSVTLRVLNNKIIPLETMGFESELFEALFPGSGIVFIGGETGSGKSMMMAAIFQYLGRHYPNRKIITFEWPVEYLLGVDDELWIAPEPAQSEVGTDVASFDIGISESALRRSPKVIGVGETLNIKVAQGASAAALSGHAVYTTMHNDTCGQVFPRFIEMFSAESRESAAHTLLQTIRVSIVQRLLRSTDGRRIAVREFMIFDEDLKNELSEFPYQQWGAIVDNRLKAQGATLVQKAYRLYQEGKVSRDDVIEVITISNFNKLEKGRYGN</sequence>
<comment type="similarity">
    <text evidence="1">Belongs to the GSP E family.</text>
</comment>
<name>A0A1E7Z3S8_9GAMM</name>
<dbReference type="Gene3D" id="3.30.450.90">
    <property type="match status" value="1"/>
</dbReference>
<organism evidence="3 4">
    <name type="scientific">Candidatus Erwinia dacicola</name>
    <dbReference type="NCBI Taxonomy" id="252393"/>
    <lineage>
        <taxon>Bacteria</taxon>
        <taxon>Pseudomonadati</taxon>
        <taxon>Pseudomonadota</taxon>
        <taxon>Gammaproteobacteria</taxon>
        <taxon>Enterobacterales</taxon>
        <taxon>Erwiniaceae</taxon>
        <taxon>Erwinia</taxon>
    </lineage>
</organism>
<dbReference type="RefSeq" id="WP_070133893.1">
    <property type="nucleotide sequence ID" value="NZ_MAYS01000090.1"/>
</dbReference>
<dbReference type="OrthoDB" id="9804785at2"/>
<evidence type="ECO:0000313" key="4">
    <source>
        <dbReference type="Proteomes" id="UP000243534"/>
    </source>
</evidence>
<dbReference type="InterPro" id="IPR025662">
    <property type="entry name" value="Sigma_54_int_dom_ATP-bd_1"/>
</dbReference>
<dbReference type="InterPro" id="IPR050921">
    <property type="entry name" value="T4SS_GSP_E_ATPase"/>
</dbReference>
<dbReference type="PROSITE" id="PS00675">
    <property type="entry name" value="SIGMA54_INTERACT_1"/>
    <property type="match status" value="1"/>
</dbReference>
<dbReference type="InterPro" id="IPR013364">
    <property type="entry name" value="ATPase_plasmid-transfer_TraJ"/>
</dbReference>
<dbReference type="PANTHER" id="PTHR30486:SF6">
    <property type="entry name" value="TYPE IV PILUS RETRACTATION ATPASE PILT"/>
    <property type="match status" value="1"/>
</dbReference>
<dbReference type="PANTHER" id="PTHR30486">
    <property type="entry name" value="TWITCHING MOTILITY PROTEIN PILT"/>
    <property type="match status" value="1"/>
</dbReference>
<evidence type="ECO:0000313" key="3">
    <source>
        <dbReference type="EMBL" id="OFC63406.1"/>
    </source>
</evidence>
<dbReference type="AlphaFoldDB" id="A0A1E7Z3S8"/>
<accession>A0A1E7Z3S8</accession>
<dbReference type="Proteomes" id="UP000243534">
    <property type="component" value="Unassembled WGS sequence"/>
</dbReference>
<dbReference type="SUPFAM" id="SSF52540">
    <property type="entry name" value="P-loop containing nucleoside triphosphate hydrolases"/>
    <property type="match status" value="1"/>
</dbReference>
<dbReference type="NCBIfam" id="TIGR02525">
    <property type="entry name" value="plasmid_TraJ"/>
    <property type="match status" value="1"/>
</dbReference>
<evidence type="ECO:0000259" key="2">
    <source>
        <dbReference type="Pfam" id="PF00437"/>
    </source>
</evidence>
<dbReference type="EMBL" id="MAYS01000090">
    <property type="protein sequence ID" value="OFC63406.1"/>
    <property type="molecule type" value="Genomic_DNA"/>
</dbReference>
<feature type="domain" description="Bacterial type II secretion system protein E" evidence="2">
    <location>
        <begin position="26"/>
        <end position="314"/>
    </location>
</feature>
<dbReference type="Gene3D" id="3.40.50.300">
    <property type="entry name" value="P-loop containing nucleotide triphosphate hydrolases"/>
    <property type="match status" value="1"/>
</dbReference>
<proteinExistence type="inferred from homology"/>
<gene>
    <name evidence="3" type="ORF">BBW68_01050</name>
</gene>
<dbReference type="InterPro" id="IPR027417">
    <property type="entry name" value="P-loop_NTPase"/>
</dbReference>
<protein>
    <submittedName>
        <fullName evidence="3">Plasmid transfer ATPase TraJ</fullName>
    </submittedName>
</protein>
<dbReference type="Pfam" id="PF00437">
    <property type="entry name" value="T2SSE"/>
    <property type="match status" value="1"/>
</dbReference>
<dbReference type="GO" id="GO:0016887">
    <property type="term" value="F:ATP hydrolysis activity"/>
    <property type="evidence" value="ECO:0007669"/>
    <property type="project" value="InterPro"/>
</dbReference>
<comment type="caution">
    <text evidence="3">The sequence shown here is derived from an EMBL/GenBank/DDBJ whole genome shotgun (WGS) entry which is preliminary data.</text>
</comment>
<evidence type="ECO:0000256" key="1">
    <source>
        <dbReference type="ARBA" id="ARBA00006611"/>
    </source>
</evidence>